<dbReference type="PANTHER" id="PTHR43437">
    <property type="entry name" value="HYDROXYACYL-THIOESTER DEHYDRATASE TYPE 2, MITOCHONDRIAL-RELATED"/>
    <property type="match status" value="1"/>
</dbReference>
<organism evidence="1 2">
    <name type="scientific">Roseibium sediminicola</name>
    <dbReference type="NCBI Taxonomy" id="2933272"/>
    <lineage>
        <taxon>Bacteria</taxon>
        <taxon>Pseudomonadati</taxon>
        <taxon>Pseudomonadota</taxon>
        <taxon>Alphaproteobacteria</taxon>
        <taxon>Hyphomicrobiales</taxon>
        <taxon>Stappiaceae</taxon>
        <taxon>Roseibium</taxon>
    </lineage>
</organism>
<accession>A0ABT0GTU5</accession>
<evidence type="ECO:0000313" key="2">
    <source>
        <dbReference type="Proteomes" id="UP001431221"/>
    </source>
</evidence>
<sequence>MSLDLGQRAELTRSYTDQDMRDFAALAGDGAAVPVSVPGPLIGGLFSYLLGVELPGRGTNYLKQSLEFLAPAPVGEPLTASVTITRLRPEKHLVDLETLCVAADGTRICQGRALVYVEDVGKG</sequence>
<proteinExistence type="predicted"/>
<protein>
    <submittedName>
        <fullName evidence="1">Phosphate acetyltransferase</fullName>
    </submittedName>
</protein>
<dbReference type="Gene3D" id="3.10.129.10">
    <property type="entry name" value="Hotdog Thioesterase"/>
    <property type="match status" value="1"/>
</dbReference>
<keyword evidence="2" id="KW-1185">Reference proteome</keyword>
<evidence type="ECO:0000313" key="1">
    <source>
        <dbReference type="EMBL" id="MCK7612874.1"/>
    </source>
</evidence>
<dbReference type="PANTHER" id="PTHR43437:SF3">
    <property type="entry name" value="HYDROXYACYL-THIOESTER DEHYDRATASE TYPE 2, MITOCHONDRIAL"/>
    <property type="match status" value="1"/>
</dbReference>
<gene>
    <name evidence="1" type="ORF">M0H32_11930</name>
</gene>
<dbReference type="SUPFAM" id="SSF54637">
    <property type="entry name" value="Thioesterase/thiol ester dehydrase-isomerase"/>
    <property type="match status" value="1"/>
</dbReference>
<comment type="caution">
    <text evidence="1">The sequence shown here is derived from an EMBL/GenBank/DDBJ whole genome shotgun (WGS) entry which is preliminary data.</text>
</comment>
<name>A0ABT0GTU5_9HYPH</name>
<dbReference type="InterPro" id="IPR050965">
    <property type="entry name" value="UPF0336/Enoyl-CoA_hydratase"/>
</dbReference>
<dbReference type="EMBL" id="JALNMJ010000007">
    <property type="protein sequence ID" value="MCK7612874.1"/>
    <property type="molecule type" value="Genomic_DNA"/>
</dbReference>
<dbReference type="InterPro" id="IPR029069">
    <property type="entry name" value="HotDog_dom_sf"/>
</dbReference>
<reference evidence="1" key="1">
    <citation type="submission" date="2022-04" db="EMBL/GenBank/DDBJ databases">
        <title>Roseibium sp. CAU 1639 isolated from mud.</title>
        <authorList>
            <person name="Kim W."/>
        </authorList>
    </citation>
    <scope>NUCLEOTIDE SEQUENCE</scope>
    <source>
        <strain evidence="1">CAU 1639</strain>
    </source>
</reference>
<dbReference type="Proteomes" id="UP001431221">
    <property type="component" value="Unassembled WGS sequence"/>
</dbReference>
<dbReference type="RefSeq" id="WP_248154185.1">
    <property type="nucleotide sequence ID" value="NZ_JALNMJ010000007.1"/>
</dbReference>